<name>A0AAW1QY29_9CHLO</name>
<evidence type="ECO:0000313" key="3">
    <source>
        <dbReference type="EMBL" id="KAK9826146.1"/>
    </source>
</evidence>
<feature type="domain" description="FHA" evidence="2">
    <location>
        <begin position="35"/>
        <end position="89"/>
    </location>
</feature>
<dbReference type="GO" id="GO:0060962">
    <property type="term" value="P:regulation of ribosomal protein gene transcription by RNA polymerase II"/>
    <property type="evidence" value="ECO:0007669"/>
    <property type="project" value="InterPro"/>
</dbReference>
<dbReference type="EMBL" id="JALJOU010000067">
    <property type="protein sequence ID" value="KAK9826146.1"/>
    <property type="molecule type" value="Genomic_DNA"/>
</dbReference>
<evidence type="ECO:0000259" key="2">
    <source>
        <dbReference type="PROSITE" id="PS50006"/>
    </source>
</evidence>
<dbReference type="PANTHER" id="PTHR21712">
    <property type="entry name" value="PRE-RRNA-PROCESSING PROTEIN FHL1"/>
    <property type="match status" value="1"/>
</dbReference>
<dbReference type="AlphaFoldDB" id="A0AAW1QY29"/>
<dbReference type="InterPro" id="IPR045178">
    <property type="entry name" value="Fhl1/FHA1"/>
</dbReference>
<dbReference type="SUPFAM" id="SSF49879">
    <property type="entry name" value="SMAD/FHA domain"/>
    <property type="match status" value="1"/>
</dbReference>
<gene>
    <name evidence="3" type="ORF">WJX81_000241</name>
</gene>
<dbReference type="GO" id="GO:0005634">
    <property type="term" value="C:nucleus"/>
    <property type="evidence" value="ECO:0007669"/>
    <property type="project" value="UniProtKB-ARBA"/>
</dbReference>
<dbReference type="Pfam" id="PF00498">
    <property type="entry name" value="FHA"/>
    <property type="match status" value="1"/>
</dbReference>
<keyword evidence="1" id="KW-0539">Nucleus</keyword>
<organism evidence="3 4">
    <name type="scientific">Elliptochloris bilobata</name>
    <dbReference type="NCBI Taxonomy" id="381761"/>
    <lineage>
        <taxon>Eukaryota</taxon>
        <taxon>Viridiplantae</taxon>
        <taxon>Chlorophyta</taxon>
        <taxon>core chlorophytes</taxon>
        <taxon>Trebouxiophyceae</taxon>
        <taxon>Trebouxiophyceae incertae sedis</taxon>
        <taxon>Elliptochloris clade</taxon>
        <taxon>Elliptochloris</taxon>
    </lineage>
</organism>
<evidence type="ECO:0000313" key="4">
    <source>
        <dbReference type="Proteomes" id="UP001445335"/>
    </source>
</evidence>
<dbReference type="PROSITE" id="PS50006">
    <property type="entry name" value="FHA_DOMAIN"/>
    <property type="match status" value="1"/>
</dbReference>
<dbReference type="Proteomes" id="UP001445335">
    <property type="component" value="Unassembled WGS sequence"/>
</dbReference>
<dbReference type="CDD" id="cd22701">
    <property type="entry name" value="FHA_FKH1-like"/>
    <property type="match status" value="1"/>
</dbReference>
<sequence>MEEQPALSDDPRLERCGFCKLYGPELEFYSKRYDIQIGRRSKSTKLDVVLGDNMNISRTHATIEYSFERGAWEMTALGKNGVTVQGTLYTPADGQPATGIALHSQDYIQIGDKSFYFLLPRSQARPAPALAAPAAKRPRVPLAC</sequence>
<dbReference type="GO" id="GO:0043565">
    <property type="term" value="F:sequence-specific DNA binding"/>
    <property type="evidence" value="ECO:0007669"/>
    <property type="project" value="TreeGrafter"/>
</dbReference>
<dbReference type="Gene3D" id="2.60.200.20">
    <property type="match status" value="1"/>
</dbReference>
<protein>
    <recommendedName>
        <fullName evidence="2">FHA domain-containing protein</fullName>
    </recommendedName>
</protein>
<keyword evidence="4" id="KW-1185">Reference proteome</keyword>
<dbReference type="InterPro" id="IPR008984">
    <property type="entry name" value="SMAD_FHA_dom_sf"/>
</dbReference>
<evidence type="ECO:0000256" key="1">
    <source>
        <dbReference type="ARBA" id="ARBA00023242"/>
    </source>
</evidence>
<dbReference type="PANTHER" id="PTHR21712:SF29">
    <property type="entry name" value="PRE-RRNA-PROCESSING PROTEIN FHL1"/>
    <property type="match status" value="1"/>
</dbReference>
<reference evidence="3 4" key="1">
    <citation type="journal article" date="2024" name="Nat. Commun.">
        <title>Phylogenomics reveals the evolutionary origins of lichenization in chlorophyte algae.</title>
        <authorList>
            <person name="Puginier C."/>
            <person name="Libourel C."/>
            <person name="Otte J."/>
            <person name="Skaloud P."/>
            <person name="Haon M."/>
            <person name="Grisel S."/>
            <person name="Petersen M."/>
            <person name="Berrin J.G."/>
            <person name="Delaux P.M."/>
            <person name="Dal Grande F."/>
            <person name="Keller J."/>
        </authorList>
    </citation>
    <scope>NUCLEOTIDE SEQUENCE [LARGE SCALE GENOMIC DNA]</scope>
    <source>
        <strain evidence="3 4">SAG 245.80</strain>
    </source>
</reference>
<dbReference type="InterPro" id="IPR000253">
    <property type="entry name" value="FHA_dom"/>
</dbReference>
<accession>A0AAW1QY29</accession>
<comment type="caution">
    <text evidence="3">The sequence shown here is derived from an EMBL/GenBank/DDBJ whole genome shotgun (WGS) entry which is preliminary data.</text>
</comment>
<proteinExistence type="predicted"/>